<dbReference type="AlphaFoldDB" id="A0A0L7SXP6"/>
<dbReference type="Pfam" id="PF12833">
    <property type="entry name" value="HTH_18"/>
    <property type="match status" value="1"/>
</dbReference>
<evidence type="ECO:0000313" key="8">
    <source>
        <dbReference type="EMBL" id="KOC93954.1"/>
    </source>
</evidence>
<comment type="caution">
    <text evidence="7">The sequence shown here is derived from an EMBL/GenBank/DDBJ whole genome shotgun (WGS) entry which is preliminary data.</text>
</comment>
<dbReference type="InterPro" id="IPR037923">
    <property type="entry name" value="HTH-like"/>
</dbReference>
<evidence type="ECO:0000259" key="6">
    <source>
        <dbReference type="PROSITE" id="PS01124"/>
    </source>
</evidence>
<dbReference type="InterPro" id="IPR018060">
    <property type="entry name" value="HTH_AraC"/>
</dbReference>
<dbReference type="SUPFAM" id="SSF51215">
    <property type="entry name" value="Regulatory protein AraC"/>
    <property type="match status" value="1"/>
</dbReference>
<evidence type="ECO:0000313" key="7">
    <source>
        <dbReference type="EMBL" id="KOC87898.1"/>
    </source>
</evidence>
<evidence type="ECO:0000256" key="3">
    <source>
        <dbReference type="ARBA" id="ARBA00023159"/>
    </source>
</evidence>
<evidence type="ECO:0000256" key="2">
    <source>
        <dbReference type="ARBA" id="ARBA00023125"/>
    </source>
</evidence>
<dbReference type="InterPro" id="IPR020449">
    <property type="entry name" value="Tscrpt_reg_AraC-type_HTH"/>
</dbReference>
<keyword evidence="2" id="KW-0238">DNA-binding</keyword>
<name>A0A0L7SXP6_9GAMM</name>
<keyword evidence="10" id="KW-1185">Reference proteome</keyword>
<evidence type="ECO:0000313" key="9">
    <source>
        <dbReference type="Proteomes" id="UP000036851"/>
    </source>
</evidence>
<dbReference type="PANTHER" id="PTHR43280">
    <property type="entry name" value="ARAC-FAMILY TRANSCRIPTIONAL REGULATOR"/>
    <property type="match status" value="1"/>
</dbReference>
<dbReference type="GO" id="GO:0003700">
    <property type="term" value="F:DNA-binding transcription factor activity"/>
    <property type="evidence" value="ECO:0007669"/>
    <property type="project" value="InterPro"/>
</dbReference>
<evidence type="ECO:0000256" key="1">
    <source>
        <dbReference type="ARBA" id="ARBA00023015"/>
    </source>
</evidence>
<dbReference type="EMBL" id="JRXE01000030">
    <property type="protein sequence ID" value="KOC87898.1"/>
    <property type="molecule type" value="Genomic_DNA"/>
</dbReference>
<dbReference type="OrthoDB" id="9803764at2"/>
<proteinExistence type="predicted"/>
<protein>
    <recommendedName>
        <fullName evidence="5">Arabinose operon regulatory protein</fullName>
    </recommendedName>
</protein>
<dbReference type="SUPFAM" id="SSF46689">
    <property type="entry name" value="Homeodomain-like"/>
    <property type="match status" value="2"/>
</dbReference>
<dbReference type="NCBIfam" id="NF007860">
    <property type="entry name" value="PRK10572.1"/>
    <property type="match status" value="1"/>
</dbReference>
<dbReference type="PANTHER" id="PTHR43280:SF25">
    <property type="entry name" value="ARABINOSE OPERON REGULATORY PROTEIN"/>
    <property type="match status" value="1"/>
</dbReference>
<dbReference type="PROSITE" id="PS01124">
    <property type="entry name" value="HTH_ARAC_FAMILY_2"/>
    <property type="match status" value="1"/>
</dbReference>
<organism evidence="7 10">
    <name type="scientific">Winslowiella iniecta</name>
    <dbReference type="NCBI Taxonomy" id="1560201"/>
    <lineage>
        <taxon>Bacteria</taxon>
        <taxon>Pseudomonadati</taxon>
        <taxon>Pseudomonadota</taxon>
        <taxon>Gammaproteobacteria</taxon>
        <taxon>Enterobacterales</taxon>
        <taxon>Erwiniaceae</taxon>
        <taxon>Winslowiella</taxon>
    </lineage>
</organism>
<dbReference type="PATRIC" id="fig|1560201.3.peg.3889"/>
<evidence type="ECO:0000313" key="10">
    <source>
        <dbReference type="Proteomes" id="UP000037088"/>
    </source>
</evidence>
<feature type="domain" description="HTH araC/xylS-type" evidence="6">
    <location>
        <begin position="188"/>
        <end position="286"/>
    </location>
</feature>
<keyword evidence="1" id="KW-0805">Transcription regulation</keyword>
<gene>
    <name evidence="7" type="ORF">NG42_18370</name>
    <name evidence="8" type="ORF">NG43_07010</name>
</gene>
<keyword evidence="4" id="KW-0804">Transcription</keyword>
<dbReference type="EMBL" id="JRXF01000009">
    <property type="protein sequence ID" value="KOC93954.1"/>
    <property type="molecule type" value="Genomic_DNA"/>
</dbReference>
<dbReference type="STRING" id="1560201.NG42_18370"/>
<reference evidence="9 10" key="1">
    <citation type="journal article" date="2015" name="Int. J. Syst. Evol. Microbiol.">
        <title>Erwinia iniecta sp. nov., isolated from Russian wheat aphids (Diuraphis noxia).</title>
        <authorList>
            <person name="Campillo T."/>
            <person name="Luna E."/>
            <person name="Portier P."/>
            <person name="Fischer-Le Saux M."/>
            <person name="Lapitan N."/>
            <person name="Tisserat N.A."/>
            <person name="Leach J.E."/>
        </authorList>
    </citation>
    <scope>NUCLEOTIDE SEQUENCE [LARGE SCALE GENOMIC DNA]</scope>
    <source>
        <strain evidence="7 10">B120</strain>
        <strain evidence="8 9">B149</strain>
    </source>
</reference>
<dbReference type="Proteomes" id="UP000036851">
    <property type="component" value="Unassembled WGS sequence"/>
</dbReference>
<evidence type="ECO:0000256" key="4">
    <source>
        <dbReference type="ARBA" id="ARBA00023163"/>
    </source>
</evidence>
<dbReference type="GO" id="GO:0043565">
    <property type="term" value="F:sequence-specific DNA binding"/>
    <property type="evidence" value="ECO:0007669"/>
    <property type="project" value="InterPro"/>
</dbReference>
<dbReference type="InterPro" id="IPR009057">
    <property type="entry name" value="Homeodomain-like_sf"/>
</dbReference>
<evidence type="ECO:0000256" key="5">
    <source>
        <dbReference type="ARBA" id="ARBA00044978"/>
    </source>
</evidence>
<keyword evidence="3" id="KW-0010">Activator</keyword>
<dbReference type="Gene3D" id="1.10.10.60">
    <property type="entry name" value="Homeodomain-like"/>
    <property type="match status" value="2"/>
</dbReference>
<dbReference type="InterPro" id="IPR003313">
    <property type="entry name" value="AraC-bd"/>
</dbReference>
<dbReference type="RefSeq" id="WP_052901898.1">
    <property type="nucleotide sequence ID" value="NZ_JRXE01000030.1"/>
</dbReference>
<dbReference type="Proteomes" id="UP000037088">
    <property type="component" value="Unassembled WGS sequence"/>
</dbReference>
<dbReference type="PRINTS" id="PR00032">
    <property type="entry name" value="HTHARAC"/>
</dbReference>
<dbReference type="SMART" id="SM00342">
    <property type="entry name" value="HTH_ARAC"/>
    <property type="match status" value="1"/>
</dbReference>
<sequence>MAAEFDVNEMVNYSPLMKSFTFNAYLVAGFTPISCGSRLDYYINRPKGMKGYIINLTLKGRGRVKAGDHFLHCEENEMLLFPPGVAHHYGREEHSDCWDHLWIYFLPRPYWLDWLRWDTSDGGIWRMTLQNALAVESMKSLFSEVIHHHSVSDAFSEAMAMNALERIILSCFQSQPVSNRNAVDPRINSLCQFINDHIAEDLKVEQLAKQIFLSPSRVAHLFKSEMNQTIFAWREKQRVIRARSLLQTTHLSVSHIAQAVGYEDPLYFSRIFRHHCGVSPREYKKTFEKMNSF</sequence>
<dbReference type="Pfam" id="PF02311">
    <property type="entry name" value="AraC_binding"/>
    <property type="match status" value="1"/>
</dbReference>
<dbReference type="Gene3D" id="2.60.120.280">
    <property type="entry name" value="Regulatory protein AraC"/>
    <property type="match status" value="1"/>
</dbReference>
<accession>A0A0L7SXP6</accession>